<name>A0ABP8NMC9_9BACT</name>
<dbReference type="PROSITE" id="PS51257">
    <property type="entry name" value="PROKAR_LIPOPROTEIN"/>
    <property type="match status" value="1"/>
</dbReference>
<protein>
    <recommendedName>
        <fullName evidence="5">Secreted protein</fullName>
    </recommendedName>
</protein>
<dbReference type="Proteomes" id="UP001500840">
    <property type="component" value="Unassembled WGS sequence"/>
</dbReference>
<dbReference type="EMBL" id="BAABGA010000107">
    <property type="protein sequence ID" value="GAA4469669.1"/>
    <property type="molecule type" value="Genomic_DNA"/>
</dbReference>
<keyword evidence="2" id="KW-0472">Membrane</keyword>
<gene>
    <name evidence="3" type="ORF">GCM10023156_62060</name>
</gene>
<keyword evidence="4" id="KW-1185">Reference proteome</keyword>
<feature type="transmembrane region" description="Helical" evidence="2">
    <location>
        <begin position="12"/>
        <end position="30"/>
    </location>
</feature>
<evidence type="ECO:0000256" key="2">
    <source>
        <dbReference type="SAM" id="Phobius"/>
    </source>
</evidence>
<sequence length="94" mass="10144">MKVSQFSRHFNYIAGLILIVSSVGCGSLPWRNKPAPMDTSYQDYVEQSVANIDYKAPPTGLEPPVRLSSSSRVSPADLAPASPSDESCQDACCH</sequence>
<keyword evidence="2" id="KW-1133">Transmembrane helix</keyword>
<keyword evidence="2" id="KW-0812">Transmembrane</keyword>
<proteinExistence type="predicted"/>
<reference evidence="4" key="1">
    <citation type="journal article" date="2019" name="Int. J. Syst. Evol. Microbiol.">
        <title>The Global Catalogue of Microorganisms (GCM) 10K type strain sequencing project: providing services to taxonomists for standard genome sequencing and annotation.</title>
        <authorList>
            <consortium name="The Broad Institute Genomics Platform"/>
            <consortium name="The Broad Institute Genome Sequencing Center for Infectious Disease"/>
            <person name="Wu L."/>
            <person name="Ma J."/>
        </authorList>
    </citation>
    <scope>NUCLEOTIDE SEQUENCE [LARGE SCALE GENOMIC DNA]</scope>
    <source>
        <strain evidence="4">JCM 17759</strain>
    </source>
</reference>
<evidence type="ECO:0008006" key="5">
    <source>
        <dbReference type="Google" id="ProtNLM"/>
    </source>
</evidence>
<evidence type="ECO:0000313" key="4">
    <source>
        <dbReference type="Proteomes" id="UP001500840"/>
    </source>
</evidence>
<accession>A0ABP8NMC9</accession>
<organism evidence="3 4">
    <name type="scientific">Novipirellula rosea</name>
    <dbReference type="NCBI Taxonomy" id="1031540"/>
    <lineage>
        <taxon>Bacteria</taxon>
        <taxon>Pseudomonadati</taxon>
        <taxon>Planctomycetota</taxon>
        <taxon>Planctomycetia</taxon>
        <taxon>Pirellulales</taxon>
        <taxon>Pirellulaceae</taxon>
        <taxon>Novipirellula</taxon>
    </lineage>
</organism>
<evidence type="ECO:0000256" key="1">
    <source>
        <dbReference type="SAM" id="MobiDB-lite"/>
    </source>
</evidence>
<feature type="region of interest" description="Disordered" evidence="1">
    <location>
        <begin position="55"/>
        <end position="94"/>
    </location>
</feature>
<dbReference type="RefSeq" id="WP_345327529.1">
    <property type="nucleotide sequence ID" value="NZ_BAABGA010000107.1"/>
</dbReference>
<feature type="compositionally biased region" description="Low complexity" evidence="1">
    <location>
        <begin position="63"/>
        <end position="75"/>
    </location>
</feature>
<comment type="caution">
    <text evidence="3">The sequence shown here is derived from an EMBL/GenBank/DDBJ whole genome shotgun (WGS) entry which is preliminary data.</text>
</comment>
<evidence type="ECO:0000313" key="3">
    <source>
        <dbReference type="EMBL" id="GAA4469669.1"/>
    </source>
</evidence>